<gene>
    <name evidence="2" type="ORF">D5H78_18670</name>
</gene>
<feature type="region of interest" description="Disordered" evidence="1">
    <location>
        <begin position="216"/>
        <end position="254"/>
    </location>
</feature>
<organism evidence="2 3">
    <name type="scientific">Vallicoccus soli</name>
    <dbReference type="NCBI Taxonomy" id="2339232"/>
    <lineage>
        <taxon>Bacteria</taxon>
        <taxon>Bacillati</taxon>
        <taxon>Actinomycetota</taxon>
        <taxon>Actinomycetes</taxon>
        <taxon>Motilibacterales</taxon>
        <taxon>Vallicoccaceae</taxon>
        <taxon>Vallicoccus</taxon>
    </lineage>
</organism>
<dbReference type="Proteomes" id="UP000265614">
    <property type="component" value="Unassembled WGS sequence"/>
</dbReference>
<protein>
    <recommendedName>
        <fullName evidence="4">Colicin import membrane protein</fullName>
    </recommendedName>
</protein>
<sequence>MGETFDDMLRVGLTAAGRVAEVIARAREQAAQEARAASEQQARELAARLAAERSAARAQLAPVQRSEWWDRAQPQDVAQAWETARAWERIDPDAHRAAERIRQEVHERYGVGVDAPGADPAAVREALARRGIAEGEVGTQRRQVGREESEAARLLVDADRADSAEGAGEQERAGSLQPAGDAAYDTAERRRGLSASLKGVAQAEVVQARVLADTFQARPPCDAVAQAPAEAPRARKGSRSGAARARQRSETLGP</sequence>
<reference evidence="2 3" key="1">
    <citation type="submission" date="2018-09" db="EMBL/GenBank/DDBJ databases">
        <title>YIM 75000 draft genome.</title>
        <authorList>
            <person name="Tang S."/>
            <person name="Feng Y."/>
        </authorList>
    </citation>
    <scope>NUCLEOTIDE SEQUENCE [LARGE SCALE GENOMIC DNA]</scope>
    <source>
        <strain evidence="2 3">YIM 75000</strain>
    </source>
</reference>
<comment type="caution">
    <text evidence="2">The sequence shown here is derived from an EMBL/GenBank/DDBJ whole genome shotgun (WGS) entry which is preliminary data.</text>
</comment>
<evidence type="ECO:0008006" key="4">
    <source>
        <dbReference type="Google" id="ProtNLM"/>
    </source>
</evidence>
<evidence type="ECO:0000256" key="1">
    <source>
        <dbReference type="SAM" id="MobiDB-lite"/>
    </source>
</evidence>
<accession>A0A3A3ZBQ1</accession>
<dbReference type="OrthoDB" id="5122593at2"/>
<keyword evidence="3" id="KW-1185">Reference proteome</keyword>
<name>A0A3A3ZBQ1_9ACTN</name>
<evidence type="ECO:0000313" key="3">
    <source>
        <dbReference type="Proteomes" id="UP000265614"/>
    </source>
</evidence>
<evidence type="ECO:0000313" key="2">
    <source>
        <dbReference type="EMBL" id="RJK92544.1"/>
    </source>
</evidence>
<feature type="region of interest" description="Disordered" evidence="1">
    <location>
        <begin position="160"/>
        <end position="191"/>
    </location>
</feature>
<proteinExistence type="predicted"/>
<dbReference type="AlphaFoldDB" id="A0A3A3ZBQ1"/>
<dbReference type="EMBL" id="QZEZ01000014">
    <property type="protein sequence ID" value="RJK92544.1"/>
    <property type="molecule type" value="Genomic_DNA"/>
</dbReference>